<gene>
    <name evidence="9" type="ORF">JOE42_002523</name>
</gene>
<dbReference type="SUPFAM" id="SSF56645">
    <property type="entry name" value="Acyl-CoA dehydrogenase NM domain-like"/>
    <property type="match status" value="1"/>
</dbReference>
<dbReference type="PANTHER" id="PTHR43884">
    <property type="entry name" value="ACYL-COA DEHYDROGENASE"/>
    <property type="match status" value="1"/>
</dbReference>
<evidence type="ECO:0000259" key="6">
    <source>
        <dbReference type="Pfam" id="PF00441"/>
    </source>
</evidence>
<evidence type="ECO:0000256" key="1">
    <source>
        <dbReference type="ARBA" id="ARBA00001974"/>
    </source>
</evidence>
<evidence type="ECO:0000256" key="3">
    <source>
        <dbReference type="ARBA" id="ARBA00022630"/>
    </source>
</evidence>
<keyword evidence="5" id="KW-0560">Oxidoreductase</keyword>
<feature type="domain" description="Acyl-CoA dehydrogenase/oxidase C-terminal" evidence="6">
    <location>
        <begin position="231"/>
        <end position="379"/>
    </location>
</feature>
<dbReference type="PANTHER" id="PTHR43884:SF12">
    <property type="entry name" value="ISOVALERYL-COA DEHYDROGENASE, MITOCHONDRIAL-RELATED"/>
    <property type="match status" value="1"/>
</dbReference>
<sequence>MDFTYDEQQTAFRKALRTFVDKEIVPVANEWEKTGRYPTEIVDHMKAMGLFGITTPEEYGGLELDKVSFTLVYEELARGWMGIAGIVGSHNLSCWMIAKHGTDEQKQSLLPKLATGEWRTGVGLTEPGAGTDLQGIKTTAKRDGDHYVVNGAKTWITNARHANVLPVLVKTDTSATPPHKGMSLLLIDTTSEGFEVQRDMGKLGYKGTESCEISFDNVRVPVDALLGGVEGRGLQQALSGLEIGRLNIAGRSVGIAQAAYDAALQYAKERTAFGQPIAEFQAIQLKIADIATQLQAARLMTYWAASQADSGKRVDMEAGMAKYFASEAAITASLEAMRIHGGYGYSTEFVVERLYRDAPLMAIGEGTNDIMRTVIAKSLVAGTSVIG</sequence>
<dbReference type="InterPro" id="IPR006089">
    <property type="entry name" value="Acyl-CoA_DH_CS"/>
</dbReference>
<feature type="domain" description="Acyl-CoA dehydrogenase/oxidase N-terminal" evidence="8">
    <location>
        <begin position="7"/>
        <end position="117"/>
    </location>
</feature>
<protein>
    <submittedName>
        <fullName evidence="9">Alkylation response protein AidB-like acyl-CoA dehydrogenase</fullName>
    </submittedName>
</protein>
<keyword evidence="10" id="KW-1185">Reference proteome</keyword>
<dbReference type="InterPro" id="IPR046373">
    <property type="entry name" value="Acyl-CoA_Oxase/DH_mid-dom_sf"/>
</dbReference>
<dbReference type="EMBL" id="JAFBBK010000001">
    <property type="protein sequence ID" value="MBM7415790.1"/>
    <property type="molecule type" value="Genomic_DNA"/>
</dbReference>
<proteinExistence type="inferred from homology"/>
<evidence type="ECO:0000313" key="10">
    <source>
        <dbReference type="Proteomes" id="UP000703038"/>
    </source>
</evidence>
<accession>A0ABS2KVY6</accession>
<evidence type="ECO:0000259" key="8">
    <source>
        <dbReference type="Pfam" id="PF02771"/>
    </source>
</evidence>
<feature type="domain" description="Acyl-CoA oxidase/dehydrogenase middle" evidence="7">
    <location>
        <begin position="122"/>
        <end position="218"/>
    </location>
</feature>
<evidence type="ECO:0000256" key="4">
    <source>
        <dbReference type="ARBA" id="ARBA00022827"/>
    </source>
</evidence>
<keyword evidence="3 5" id="KW-0285">Flavoprotein</keyword>
<dbReference type="InterPro" id="IPR006091">
    <property type="entry name" value="Acyl-CoA_Oxase/DH_mid-dom"/>
</dbReference>
<dbReference type="Gene3D" id="1.10.540.10">
    <property type="entry name" value="Acyl-CoA dehydrogenase/oxidase, N-terminal domain"/>
    <property type="match status" value="1"/>
</dbReference>
<evidence type="ECO:0000313" key="9">
    <source>
        <dbReference type="EMBL" id="MBM7415790.1"/>
    </source>
</evidence>
<dbReference type="PROSITE" id="PS00072">
    <property type="entry name" value="ACYL_COA_DH_1"/>
    <property type="match status" value="1"/>
</dbReference>
<name>A0ABS2KVY6_9NOCA</name>
<dbReference type="InterPro" id="IPR009075">
    <property type="entry name" value="AcylCo_DH/oxidase_C"/>
</dbReference>
<dbReference type="Gene3D" id="2.40.110.10">
    <property type="entry name" value="Butyryl-CoA Dehydrogenase, subunit A, domain 2"/>
    <property type="match status" value="1"/>
</dbReference>
<dbReference type="Proteomes" id="UP000703038">
    <property type="component" value="Unassembled WGS sequence"/>
</dbReference>
<dbReference type="Gene3D" id="1.20.140.10">
    <property type="entry name" value="Butyryl-CoA Dehydrogenase, subunit A, domain 3"/>
    <property type="match status" value="1"/>
</dbReference>
<evidence type="ECO:0000256" key="5">
    <source>
        <dbReference type="RuleBase" id="RU362125"/>
    </source>
</evidence>
<comment type="caution">
    <text evidence="9">The sequence shown here is derived from an EMBL/GenBank/DDBJ whole genome shotgun (WGS) entry which is preliminary data.</text>
</comment>
<evidence type="ECO:0000256" key="2">
    <source>
        <dbReference type="ARBA" id="ARBA00009347"/>
    </source>
</evidence>
<dbReference type="InterPro" id="IPR013786">
    <property type="entry name" value="AcylCoA_DH/ox_N"/>
</dbReference>
<comment type="cofactor">
    <cofactor evidence="1 5">
        <name>FAD</name>
        <dbReference type="ChEBI" id="CHEBI:57692"/>
    </cofactor>
</comment>
<dbReference type="RefSeq" id="WP_204868765.1">
    <property type="nucleotide sequence ID" value="NZ_JAFBBK010000001.1"/>
</dbReference>
<dbReference type="Pfam" id="PF02770">
    <property type="entry name" value="Acyl-CoA_dh_M"/>
    <property type="match status" value="1"/>
</dbReference>
<dbReference type="InterPro" id="IPR036250">
    <property type="entry name" value="AcylCo_DH-like_C"/>
</dbReference>
<dbReference type="InterPro" id="IPR037069">
    <property type="entry name" value="AcylCoA_DH/ox_N_sf"/>
</dbReference>
<reference evidence="9 10" key="1">
    <citation type="submission" date="2021-01" db="EMBL/GenBank/DDBJ databases">
        <title>Genomics of switchgrass bacterial isolates.</title>
        <authorList>
            <person name="Shade A."/>
        </authorList>
    </citation>
    <scope>NUCLEOTIDE SEQUENCE [LARGE SCALE GENOMIC DNA]</scope>
    <source>
        <strain evidence="9 10">PvP111</strain>
    </source>
</reference>
<dbReference type="PIRSF" id="PIRSF016578">
    <property type="entry name" value="HsaA"/>
    <property type="match status" value="1"/>
</dbReference>
<comment type="similarity">
    <text evidence="2 5">Belongs to the acyl-CoA dehydrogenase family.</text>
</comment>
<evidence type="ECO:0000259" key="7">
    <source>
        <dbReference type="Pfam" id="PF02770"/>
    </source>
</evidence>
<organism evidence="9 10">
    <name type="scientific">Rhodococcoides corynebacterioides</name>
    <dbReference type="NCBI Taxonomy" id="53972"/>
    <lineage>
        <taxon>Bacteria</taxon>
        <taxon>Bacillati</taxon>
        <taxon>Actinomycetota</taxon>
        <taxon>Actinomycetes</taxon>
        <taxon>Mycobacteriales</taxon>
        <taxon>Nocardiaceae</taxon>
        <taxon>Rhodococcoides</taxon>
    </lineage>
</organism>
<dbReference type="Pfam" id="PF02771">
    <property type="entry name" value="Acyl-CoA_dh_N"/>
    <property type="match status" value="1"/>
</dbReference>
<keyword evidence="4 5" id="KW-0274">FAD</keyword>
<dbReference type="Pfam" id="PF00441">
    <property type="entry name" value="Acyl-CoA_dh_1"/>
    <property type="match status" value="1"/>
</dbReference>
<dbReference type="InterPro" id="IPR009100">
    <property type="entry name" value="AcylCoA_DH/oxidase_NM_dom_sf"/>
</dbReference>
<dbReference type="SUPFAM" id="SSF47203">
    <property type="entry name" value="Acyl-CoA dehydrogenase C-terminal domain-like"/>
    <property type="match status" value="1"/>
</dbReference>